<reference evidence="2 3" key="1">
    <citation type="submission" date="2019-02" db="EMBL/GenBank/DDBJ databases">
        <title>Genomic plasticity associated with the antimicrobial resistance in Vibrio cholerae.</title>
        <authorList>
            <person name="Verma J."/>
            <person name="Bag S."/>
            <person name="Saha B."/>
            <person name="Kumar P."/>
            <person name="Ghosh T.S."/>
            <person name="Dayal M."/>
            <person name="Senapati T."/>
            <person name="Mehra S."/>
            <person name="Dey P."/>
            <person name="Desigamani A."/>
            <person name="Kumar D."/>
            <person name="Rana P."/>
            <person name="Kumar B."/>
            <person name="Maiti T.K."/>
            <person name="Sharma N.C."/>
            <person name="Bhadra R.K."/>
            <person name="Mutreja A."/>
            <person name="Nair G.B."/>
            <person name="Ramamurthy T."/>
            <person name="Das B."/>
        </authorList>
    </citation>
    <scope>NUCLEOTIDE SEQUENCE [LARGE SCALE GENOMIC DNA]</scope>
    <source>
        <strain evidence="2 3">IDH06781</strain>
    </source>
</reference>
<protein>
    <submittedName>
        <fullName evidence="2">Uncharacterized protein</fullName>
    </submittedName>
</protein>
<keyword evidence="1" id="KW-0472">Membrane</keyword>
<dbReference type="AlphaFoldDB" id="A0A7Z7Y9W2"/>
<evidence type="ECO:0000256" key="1">
    <source>
        <dbReference type="SAM" id="Phobius"/>
    </source>
</evidence>
<sequence>MILCEANMLTKKRLFIGALAGGIAAFFVFKGDRLTAFFGAIAAFFGAFSVNEIVAIVGVILGVASFFLTWYYKEKNHLLLKAQLMQQGAVSAILKQDDAS</sequence>
<dbReference type="Pfam" id="PF16080">
    <property type="entry name" value="Phage_holin_2_3"/>
    <property type="match status" value="1"/>
</dbReference>
<comment type="caution">
    <text evidence="2">The sequence shown here is derived from an EMBL/GenBank/DDBJ whole genome shotgun (WGS) entry which is preliminary data.</text>
</comment>
<gene>
    <name evidence="2" type="ORF">EYB64_16090</name>
</gene>
<accession>A0A7Z7Y9W2</accession>
<keyword evidence="1" id="KW-0812">Transmembrane</keyword>
<feature type="transmembrane region" description="Helical" evidence="1">
    <location>
        <begin position="41"/>
        <end position="72"/>
    </location>
</feature>
<evidence type="ECO:0000313" key="3">
    <source>
        <dbReference type="Proteomes" id="UP000294145"/>
    </source>
</evidence>
<keyword evidence="1" id="KW-1133">Transmembrane helix</keyword>
<evidence type="ECO:0000313" key="2">
    <source>
        <dbReference type="EMBL" id="TBM39758.1"/>
    </source>
</evidence>
<organism evidence="2 3">
    <name type="scientific">Vibrio cholerae</name>
    <dbReference type="NCBI Taxonomy" id="666"/>
    <lineage>
        <taxon>Bacteria</taxon>
        <taxon>Pseudomonadati</taxon>
        <taxon>Pseudomonadota</taxon>
        <taxon>Gammaproteobacteria</taxon>
        <taxon>Vibrionales</taxon>
        <taxon>Vibrionaceae</taxon>
        <taxon>Vibrio</taxon>
    </lineage>
</organism>
<dbReference type="EMBL" id="SISP01000032">
    <property type="protein sequence ID" value="TBM39758.1"/>
    <property type="molecule type" value="Genomic_DNA"/>
</dbReference>
<name>A0A7Z7Y9W2_VIBCL</name>
<dbReference type="Proteomes" id="UP000294145">
    <property type="component" value="Unassembled WGS sequence"/>
</dbReference>
<dbReference type="InterPro" id="IPR032118">
    <property type="entry name" value="Phage_holin_HP1"/>
</dbReference>
<proteinExistence type="predicted"/>
<feature type="transmembrane region" description="Helical" evidence="1">
    <location>
        <begin position="12"/>
        <end position="29"/>
    </location>
</feature>